<organism evidence="2">
    <name type="scientific">Pristhesancus plagipennis</name>
    <name type="common">Common assassin bug</name>
    <dbReference type="NCBI Taxonomy" id="1955184"/>
    <lineage>
        <taxon>Eukaryota</taxon>
        <taxon>Metazoa</taxon>
        <taxon>Ecdysozoa</taxon>
        <taxon>Arthropoda</taxon>
        <taxon>Hexapoda</taxon>
        <taxon>Insecta</taxon>
        <taxon>Pterygota</taxon>
        <taxon>Neoptera</taxon>
        <taxon>Paraneoptera</taxon>
        <taxon>Hemiptera</taxon>
        <taxon>Heteroptera</taxon>
        <taxon>Panheteroptera</taxon>
        <taxon>Cimicomorpha</taxon>
        <taxon>Reduviidae</taxon>
        <taxon>Harpactorinae</taxon>
        <taxon>Harpactorini</taxon>
        <taxon>Pristhesancus</taxon>
    </lineage>
</organism>
<reference evidence="2" key="1">
    <citation type="submission" date="2016-10" db="EMBL/GenBank/DDBJ databases">
        <title>The assassin bug Pristhesancus plagipennis produces two different types of venom.</title>
        <authorList>
            <person name="Walker A.A."/>
            <person name="Herzig V."/>
            <person name="Jin J."/>
            <person name="Fry B.G."/>
            <person name="King G.F."/>
        </authorList>
    </citation>
    <scope>NUCLEOTIDE SEQUENCE</scope>
    <source>
        <tissue evidence="2">Venom/labial glands</tissue>
    </source>
</reference>
<accession>A0A2K8JWL2</accession>
<sequence length="56" mass="6500">MFKIAGISLMSLTIIFLHLPYSSAHRQVIKRISEIVTSFYSYSAQMMVERPKLVHE</sequence>
<name>A0A2K8JWL2_PRIPG</name>
<protein>
    <submittedName>
        <fullName evidence="2">Uncharacterized protein</fullName>
    </submittedName>
</protein>
<proteinExistence type="evidence at transcript level"/>
<keyword evidence="1" id="KW-0732">Signal</keyword>
<dbReference type="EMBL" id="KY031056">
    <property type="protein sequence ID" value="ATU82807.1"/>
    <property type="molecule type" value="mRNA"/>
</dbReference>
<dbReference type="AlphaFoldDB" id="A0A2K8JWL2"/>
<evidence type="ECO:0000256" key="1">
    <source>
        <dbReference type="SAM" id="SignalP"/>
    </source>
</evidence>
<evidence type="ECO:0000313" key="2">
    <source>
        <dbReference type="EMBL" id="ATU82807.1"/>
    </source>
</evidence>
<feature type="signal peptide" evidence="1">
    <location>
        <begin position="1"/>
        <end position="24"/>
    </location>
</feature>
<feature type="chain" id="PRO_5014616410" evidence="1">
    <location>
        <begin position="25"/>
        <end position="56"/>
    </location>
</feature>